<accession>A0A951QCE8</accession>
<evidence type="ECO:0000313" key="2">
    <source>
        <dbReference type="Proteomes" id="UP000757435"/>
    </source>
</evidence>
<gene>
    <name evidence="1" type="ORF">KME15_09015</name>
</gene>
<name>A0A951QCE8_9CYAN</name>
<dbReference type="Proteomes" id="UP000757435">
    <property type="component" value="Unassembled WGS sequence"/>
</dbReference>
<evidence type="ECO:0000313" key="1">
    <source>
        <dbReference type="EMBL" id="MBW4658803.1"/>
    </source>
</evidence>
<comment type="caution">
    <text evidence="1">The sequence shown here is derived from an EMBL/GenBank/DDBJ whole genome shotgun (WGS) entry which is preliminary data.</text>
</comment>
<organism evidence="1 2">
    <name type="scientific">Drouetiella hepatica Uher 2000/2452</name>
    <dbReference type="NCBI Taxonomy" id="904376"/>
    <lineage>
        <taxon>Bacteria</taxon>
        <taxon>Bacillati</taxon>
        <taxon>Cyanobacteriota</taxon>
        <taxon>Cyanophyceae</taxon>
        <taxon>Oculatellales</taxon>
        <taxon>Oculatellaceae</taxon>
        <taxon>Drouetiella</taxon>
    </lineage>
</organism>
<dbReference type="EMBL" id="JAHHHD010000007">
    <property type="protein sequence ID" value="MBW4658803.1"/>
    <property type="molecule type" value="Genomic_DNA"/>
</dbReference>
<reference evidence="1" key="1">
    <citation type="submission" date="2021-05" db="EMBL/GenBank/DDBJ databases">
        <authorList>
            <person name="Pietrasiak N."/>
            <person name="Ward R."/>
            <person name="Stajich J.E."/>
            <person name="Kurbessoian T."/>
        </authorList>
    </citation>
    <scope>NUCLEOTIDE SEQUENCE</scope>
    <source>
        <strain evidence="1">UHER 2000/2452</strain>
    </source>
</reference>
<proteinExistence type="predicted"/>
<dbReference type="AlphaFoldDB" id="A0A951QCE8"/>
<sequence>MLVSTFEVLLKPQFPKIPGGFDVLTRTTVQGYFLTIANVNFFPVTVSVVLTIKFPINLDDPSERPTSFVDFINAVDISGQNIFPNDPQAVLVPEIVPQNNKARLTFTIPENATSLFVLQPDFIKQPELLKEANFEARGYVEIFLSSLSGSDTATLLVNPEQRGTFFKALDTEDPAAVALDQTTYNLPVSNGGVFKLSNA</sequence>
<reference evidence="1" key="2">
    <citation type="journal article" date="2022" name="Microbiol. Resour. Announc.">
        <title>Metagenome Sequencing to Explore Phylogenomics of Terrestrial Cyanobacteria.</title>
        <authorList>
            <person name="Ward R.D."/>
            <person name="Stajich J.E."/>
            <person name="Johansen J.R."/>
            <person name="Huntemann M."/>
            <person name="Clum A."/>
            <person name="Foster B."/>
            <person name="Foster B."/>
            <person name="Roux S."/>
            <person name="Palaniappan K."/>
            <person name="Varghese N."/>
            <person name="Mukherjee S."/>
            <person name="Reddy T.B.K."/>
            <person name="Daum C."/>
            <person name="Copeland A."/>
            <person name="Chen I.A."/>
            <person name="Ivanova N.N."/>
            <person name="Kyrpides N.C."/>
            <person name="Shapiro N."/>
            <person name="Eloe-Fadrosh E.A."/>
            <person name="Pietrasiak N."/>
        </authorList>
    </citation>
    <scope>NUCLEOTIDE SEQUENCE</scope>
    <source>
        <strain evidence="1">UHER 2000/2452</strain>
    </source>
</reference>
<protein>
    <submittedName>
        <fullName evidence="1">Uncharacterized protein</fullName>
    </submittedName>
</protein>